<proteinExistence type="predicted"/>
<sequence length="152" mass="16933">MTVRVDVNVFDGKEEKAKKTNCVPLKEFSINKTLSDIRKALIDNGGLDASSATGAQVNDSTSFADYLEILSENVEKDEEKPENSTKVTVHNVYIKAKDKKRTDRKAEAKELIKQELNLKLSDKPELLQTSLEQLASSFNRGDWVAEGNETSV</sequence>
<accession>A0A9W9FFF4</accession>
<protein>
    <submittedName>
        <fullName evidence="1">Uncharacterized protein</fullName>
    </submittedName>
</protein>
<dbReference type="GeneID" id="81357722"/>
<reference evidence="1" key="1">
    <citation type="submission" date="2022-11" db="EMBL/GenBank/DDBJ databases">
        <authorList>
            <person name="Petersen C."/>
        </authorList>
    </citation>
    <scope>NUCLEOTIDE SEQUENCE</scope>
    <source>
        <strain evidence="1">IBT 30761</strain>
    </source>
</reference>
<organism evidence="1 2">
    <name type="scientific">Penicillium argentinense</name>
    <dbReference type="NCBI Taxonomy" id="1131581"/>
    <lineage>
        <taxon>Eukaryota</taxon>
        <taxon>Fungi</taxon>
        <taxon>Dikarya</taxon>
        <taxon>Ascomycota</taxon>
        <taxon>Pezizomycotina</taxon>
        <taxon>Eurotiomycetes</taxon>
        <taxon>Eurotiomycetidae</taxon>
        <taxon>Eurotiales</taxon>
        <taxon>Aspergillaceae</taxon>
        <taxon>Penicillium</taxon>
    </lineage>
</organism>
<dbReference type="EMBL" id="JAPQKI010000005">
    <property type="protein sequence ID" value="KAJ5099248.1"/>
    <property type="molecule type" value="Genomic_DNA"/>
</dbReference>
<dbReference type="RefSeq" id="XP_056474902.1">
    <property type="nucleotide sequence ID" value="XM_056618743.1"/>
</dbReference>
<gene>
    <name evidence="1" type="ORF">N7532_006249</name>
</gene>
<dbReference type="Proteomes" id="UP001149074">
    <property type="component" value="Unassembled WGS sequence"/>
</dbReference>
<keyword evidence="2" id="KW-1185">Reference proteome</keyword>
<evidence type="ECO:0000313" key="2">
    <source>
        <dbReference type="Proteomes" id="UP001149074"/>
    </source>
</evidence>
<reference evidence="1" key="2">
    <citation type="journal article" date="2023" name="IMA Fungus">
        <title>Comparative genomic study of the Penicillium genus elucidates a diverse pangenome and 15 lateral gene transfer events.</title>
        <authorList>
            <person name="Petersen C."/>
            <person name="Sorensen T."/>
            <person name="Nielsen M.R."/>
            <person name="Sondergaard T.E."/>
            <person name="Sorensen J.L."/>
            <person name="Fitzpatrick D.A."/>
            <person name="Frisvad J.C."/>
            <person name="Nielsen K.L."/>
        </authorList>
    </citation>
    <scope>NUCLEOTIDE SEQUENCE</scope>
    <source>
        <strain evidence="1">IBT 30761</strain>
    </source>
</reference>
<dbReference type="AlphaFoldDB" id="A0A9W9FFF4"/>
<name>A0A9W9FFF4_9EURO</name>
<comment type="caution">
    <text evidence="1">The sequence shown here is derived from an EMBL/GenBank/DDBJ whole genome shotgun (WGS) entry which is preliminary data.</text>
</comment>
<evidence type="ECO:0000313" key="1">
    <source>
        <dbReference type="EMBL" id="KAJ5099248.1"/>
    </source>
</evidence>
<dbReference type="OrthoDB" id="4366430at2759"/>